<proteinExistence type="predicted"/>
<reference evidence="1" key="1">
    <citation type="journal article" date="2010" name="Nature">
        <title>The dynamic genome of Hydra.</title>
        <authorList>
            <person name="Chapman J.A."/>
            <person name="Kirkness E.F."/>
            <person name="Simakov O."/>
            <person name="Hampson S.E."/>
            <person name="Mitros T."/>
            <person name="Weinmaier T."/>
            <person name="Rattei T."/>
            <person name="Balasubramanian P.G."/>
            <person name="Borman J."/>
            <person name="Busam D."/>
            <person name="Disbennett K."/>
            <person name="Pfannkoch C."/>
            <person name="Sumin N."/>
            <person name="Sutton G."/>
            <person name="Viswanathan L."/>
            <person name="Walenz B."/>
            <person name="Goodstein D.M."/>
            <person name="Hellsten U."/>
            <person name="Kawashima T."/>
            <person name="Prochnik S.E."/>
            <person name="Putnam N.H."/>
            <person name="Shu S."/>
            <person name="Blumberg B."/>
            <person name="Dana C.E."/>
            <person name="Gee L."/>
            <person name="Kibler D.F."/>
            <person name="Law L."/>
            <person name="Lindgens D."/>
            <person name="Martinez D.E."/>
            <person name="Peng J."/>
            <person name="Wigge P.A."/>
            <person name="Bertulat B."/>
            <person name="Guder C."/>
            <person name="Nakamura Y."/>
            <person name="Ozbek S."/>
            <person name="Watanabe H."/>
            <person name="Khalturin K."/>
            <person name="Hemmrich G."/>
            <person name="Franke A."/>
            <person name="Augustin R."/>
            <person name="Fraune S."/>
            <person name="Hayakawa E."/>
            <person name="Hayakawa S."/>
            <person name="Hirose M."/>
            <person name="Hwang J."/>
            <person name="Ikeo K."/>
            <person name="Nishimiya-Fujisawa C."/>
            <person name="Ogura A."/>
            <person name="Takahashi T."/>
            <person name="Steinmetz P.R."/>
            <person name="Zhang X."/>
            <person name="Aufschnaiter R."/>
            <person name="Eder M.K."/>
            <person name="Gorny A.K."/>
            <person name="Salvenmoser W."/>
            <person name="Heimberg A.M."/>
            <person name="Wheeler B.M."/>
            <person name="Peterson K.J."/>
            <person name="Boettger A."/>
            <person name="Tischler P."/>
            <person name="Wolf A."/>
            <person name="Gojobori T."/>
            <person name="Remington K.A."/>
            <person name="Strausberg R.L."/>
            <person name="Venter J."/>
            <person name="Technau U."/>
            <person name="Hobmayer B."/>
            <person name="Bosch T.C."/>
            <person name="Holstein T.W."/>
            <person name="Fujisawa T."/>
            <person name="Bode H.R."/>
            <person name="David C.N."/>
            <person name="Rokhsar D.S."/>
            <person name="Steele R.E."/>
        </authorList>
    </citation>
    <scope>NUCLEOTIDE SEQUENCE</scope>
</reference>
<gene>
    <name evidence="1" type="ORF">Csp_A14190</name>
</gene>
<dbReference type="AlphaFoldDB" id="C9YBB8"/>
<organism evidence="1">
    <name type="scientific">Curvibacter symbiont subsp. Hydra magnipapillata</name>
    <dbReference type="NCBI Taxonomy" id="667019"/>
    <lineage>
        <taxon>Bacteria</taxon>
        <taxon>Pseudomonadati</taxon>
        <taxon>Pseudomonadota</taxon>
        <taxon>Betaproteobacteria</taxon>
        <taxon>Burkholderiales</taxon>
        <taxon>Comamonadaceae</taxon>
        <taxon>Curvibacter</taxon>
    </lineage>
</organism>
<accession>C9YBB8</accession>
<evidence type="ECO:0000313" key="1">
    <source>
        <dbReference type="EMBL" id="CBA29844.1"/>
    </source>
</evidence>
<name>C9YBB8_CURXX</name>
<protein>
    <submittedName>
        <fullName evidence="1">Uncharacterized protein</fullName>
    </submittedName>
</protein>
<sequence length="254" mass="28089">MQLPLAPSHEEIVTKFNLEILKTPGDLVLKNGDIALTKSGDLMLNNEHYSAMRRFVSAWRFNAPMLKSLLDLAMAVSSRSEDLKRSLDQVADHHLDSNPKPFLPGPTAFERRFALNEEIAANMLGSESCSGAILLNLTSLLQALRDDMNAARLDWEGTAPLIHGHSVGVILVATSNYFRHWDEWRKTSPPTTRQATSMDVLNAVLDSAGLKQRNHRLMGVEGICTKILDVLSDGDFEILSERVFAFANGLKPGP</sequence>
<dbReference type="EMBL" id="FN543104">
    <property type="protein sequence ID" value="CBA29844.1"/>
    <property type="molecule type" value="Genomic_DNA"/>
</dbReference>